<gene>
    <name evidence="3" type="ORF">TeGR_g14022</name>
</gene>
<dbReference type="PANTHER" id="PTHR13980">
    <property type="entry name" value="CDC68 RELATED"/>
    <property type="match status" value="1"/>
</dbReference>
<keyword evidence="1" id="KW-0235">DNA replication</keyword>
<keyword evidence="1" id="KW-0539">Nucleus</keyword>
<dbReference type="SMART" id="SM01285">
    <property type="entry name" value="FACT-Spt16_Nlob"/>
    <property type="match status" value="1"/>
</dbReference>
<reference evidence="3 4" key="1">
    <citation type="journal article" date="2023" name="Commun. Biol.">
        <title>Genome analysis of Parmales, the sister group of diatoms, reveals the evolutionary specialization of diatoms from phago-mixotrophs to photoautotrophs.</title>
        <authorList>
            <person name="Ban H."/>
            <person name="Sato S."/>
            <person name="Yoshikawa S."/>
            <person name="Yamada K."/>
            <person name="Nakamura Y."/>
            <person name="Ichinomiya M."/>
            <person name="Sato N."/>
            <person name="Blanc-Mathieu R."/>
            <person name="Endo H."/>
            <person name="Kuwata A."/>
            <person name="Ogata H."/>
        </authorList>
    </citation>
    <scope>NUCLEOTIDE SEQUENCE [LARGE SCALE GENOMIC DNA]</scope>
</reference>
<name>A0ABQ6MW39_9STRA</name>
<dbReference type="SUPFAM" id="SSF55920">
    <property type="entry name" value="Creatinase/aminopeptidase"/>
    <property type="match status" value="1"/>
</dbReference>
<dbReference type="Pfam" id="PF14826">
    <property type="entry name" value="FACT-Spt16_Nlob"/>
    <property type="match status" value="1"/>
</dbReference>
<feature type="domain" description="FACT complex subunit SPT16 N-terminal lobe" evidence="2">
    <location>
        <begin position="1"/>
        <end position="102"/>
    </location>
</feature>
<dbReference type="InterPro" id="IPR000994">
    <property type="entry name" value="Pept_M24"/>
</dbReference>
<comment type="similarity">
    <text evidence="1">Belongs to the peptidase M24 family. SPT16 subfamily.</text>
</comment>
<keyword evidence="1" id="KW-0804">Transcription</keyword>
<keyword evidence="1" id="KW-0158">Chromosome</keyword>
<keyword evidence="1" id="KW-0234">DNA repair</keyword>
<protein>
    <recommendedName>
        <fullName evidence="1">FACT complex subunit</fullName>
    </recommendedName>
</protein>
<dbReference type="InterPro" id="IPR040258">
    <property type="entry name" value="Spt16"/>
</dbReference>
<comment type="subunit">
    <text evidence="1">Component of the FACT complex.</text>
</comment>
<dbReference type="EMBL" id="BRYB01004658">
    <property type="protein sequence ID" value="GMI34765.1"/>
    <property type="molecule type" value="Genomic_DNA"/>
</dbReference>
<dbReference type="Proteomes" id="UP001165060">
    <property type="component" value="Unassembled WGS sequence"/>
</dbReference>
<accession>A0ABQ6MW39</accession>
<evidence type="ECO:0000259" key="2">
    <source>
        <dbReference type="SMART" id="SM01285"/>
    </source>
</evidence>
<keyword evidence="1" id="KW-0805">Transcription regulation</keyword>
<dbReference type="InterPro" id="IPR029149">
    <property type="entry name" value="Creatin/AminoP/Spt16_N"/>
</dbReference>
<proteinExistence type="inferred from homology"/>
<evidence type="ECO:0000313" key="3">
    <source>
        <dbReference type="EMBL" id="GMI34765.1"/>
    </source>
</evidence>
<keyword evidence="1" id="KW-0227">DNA damage</keyword>
<dbReference type="Pfam" id="PF00557">
    <property type="entry name" value="Peptidase_M24"/>
    <property type="match status" value="1"/>
</dbReference>
<keyword evidence="4" id="KW-1185">Reference proteome</keyword>
<comment type="function">
    <text evidence="1">Component of the FACT complex, a general chromatin factor that acts to reorganize nucleosomes. The FACT complex is involved in multiple processes that require DNA as a template such as mRNA elongation, DNA replication and DNA repair. During transcription elongation the FACT complex acts as a histone chaperone that both destabilizes and restores nucleosomal structure. It facilitates the passage of RNA polymerase II and transcription by promoting the dissociation of one histone H2A-H2B dimer from the nucleosome, then subsequently promotes the reestablishment of the nucleosome following the passage of RNA polymerase II.</text>
</comment>
<dbReference type="Gene3D" id="3.90.230.10">
    <property type="entry name" value="Creatinase/methionine aminopeptidase superfamily"/>
    <property type="match status" value="1"/>
</dbReference>
<comment type="caution">
    <text evidence="3">The sequence shown here is derived from an EMBL/GenBank/DDBJ whole genome shotgun (WGS) entry which is preliminary data.</text>
</comment>
<dbReference type="InterPro" id="IPR029148">
    <property type="entry name" value="FACT-SPT16_Nlobe"/>
</dbReference>
<feature type="non-terminal residue" evidence="3">
    <location>
        <position position="266"/>
    </location>
</feature>
<dbReference type="Gene3D" id="3.40.350.10">
    <property type="entry name" value="Creatinase/prolidase N-terminal domain"/>
    <property type="match status" value="1"/>
</dbReference>
<evidence type="ECO:0000256" key="1">
    <source>
        <dbReference type="RuleBase" id="RU367052"/>
    </source>
</evidence>
<dbReference type="PANTHER" id="PTHR13980:SF15">
    <property type="entry name" value="FACT COMPLEX SUBUNIT SPT16"/>
    <property type="match status" value="1"/>
</dbReference>
<sequence length="266" mass="28482">YDIPEVVMVLTSGGTLFLLGTAKKLAFLAPLSSPPEGSALTVRLLQRSKEDGNAANFRAILDECGGEGVAVLKKDSNASAFMDTWTAALAESGELGDATPGISGFLAVKTSAELEVVKKAGVLTNKILKQAFVPEMEAVIDEGRKVTHEKLAEKVNGVIEDPMKIKIKVAKDDVEACFFPIIQSGGSYDVKVSATSNTEVMKFDAIICSIGARYQNYCTSMTRTYLVDPPQKVSDTYKLLTETHDACLAVMKPGNTLSQVYEEASA</sequence>
<dbReference type="InterPro" id="IPR036005">
    <property type="entry name" value="Creatinase/aminopeptidase-like"/>
</dbReference>
<evidence type="ECO:0000313" key="4">
    <source>
        <dbReference type="Proteomes" id="UP001165060"/>
    </source>
</evidence>
<feature type="non-terminal residue" evidence="3">
    <location>
        <position position="1"/>
    </location>
</feature>
<comment type="subcellular location">
    <subcellularLocation>
        <location evidence="1">Nucleus</location>
    </subcellularLocation>
    <subcellularLocation>
        <location evidence="1">Chromosome</location>
    </subcellularLocation>
</comment>
<organism evidence="3 4">
    <name type="scientific">Tetraparma gracilis</name>
    <dbReference type="NCBI Taxonomy" id="2962635"/>
    <lineage>
        <taxon>Eukaryota</taxon>
        <taxon>Sar</taxon>
        <taxon>Stramenopiles</taxon>
        <taxon>Ochrophyta</taxon>
        <taxon>Bolidophyceae</taxon>
        <taxon>Parmales</taxon>
        <taxon>Triparmaceae</taxon>
        <taxon>Tetraparma</taxon>
    </lineage>
</organism>